<evidence type="ECO:0000313" key="2">
    <source>
        <dbReference type="EMBL" id="CDJ28020.1"/>
    </source>
</evidence>
<sequence length="145" mass="14944">MALESEKPDCAAAVSHWKDAVSNFTTIPPAKNDEAKLYDKQQNISFVAMYNPQENAAADCRVVTCTRSAAPQSPGEGGVGGLSTGEGKTGYALLCMTTPEALTAEAAPFNEEQWKKIKASITGSASAVAPSLLAVAIAAVGLVAL</sequence>
<reference evidence="2" key="1">
    <citation type="submission" date="2013-10" db="EMBL/GenBank/DDBJ databases">
        <title>Genomic analysis of the causative agents of coccidiosis in chickens.</title>
        <authorList>
            <person name="Reid A.J."/>
            <person name="Blake D."/>
            <person name="Billington K."/>
            <person name="Browne H."/>
            <person name="Dunn M."/>
            <person name="Hung S."/>
            <person name="Kawahara F."/>
            <person name="Miranda-Saavedra D."/>
            <person name="Mourier T."/>
            <person name="Nagra H."/>
            <person name="Otto T.D."/>
            <person name="Rawlings N."/>
            <person name="Sanchez A."/>
            <person name="Sanders M."/>
            <person name="Subramaniam C."/>
            <person name="Tay Y."/>
            <person name="Dear P."/>
            <person name="Doerig C."/>
            <person name="Gruber A."/>
            <person name="Parkinson J."/>
            <person name="Shirley M."/>
            <person name="Wan K.L."/>
            <person name="Berriman M."/>
            <person name="Tomley F."/>
            <person name="Pain A."/>
        </authorList>
    </citation>
    <scope>NUCLEOTIDE SEQUENCE [LARGE SCALE GENOMIC DNA]</scope>
    <source>
        <strain evidence="2">Houghton</strain>
    </source>
</reference>
<accession>U6JRC6</accession>
<dbReference type="Proteomes" id="UP000030744">
    <property type="component" value="Unassembled WGS sequence"/>
</dbReference>
<dbReference type="RefSeq" id="XP_013350597.1">
    <property type="nucleotide sequence ID" value="XM_013495143.1"/>
</dbReference>
<evidence type="ECO:0000313" key="3">
    <source>
        <dbReference type="Proteomes" id="UP000030744"/>
    </source>
</evidence>
<evidence type="ECO:0000256" key="1">
    <source>
        <dbReference type="SAM" id="Phobius"/>
    </source>
</evidence>
<feature type="transmembrane region" description="Helical" evidence="1">
    <location>
        <begin position="125"/>
        <end position="144"/>
    </location>
</feature>
<dbReference type="GeneID" id="25378483"/>
<dbReference type="Pfam" id="PF11054">
    <property type="entry name" value="Surface_antigen"/>
    <property type="match status" value="1"/>
</dbReference>
<keyword evidence="1" id="KW-1133">Transmembrane helix</keyword>
<protein>
    <submittedName>
        <fullName evidence="2">SAG family member</fullName>
    </submittedName>
</protein>
<organism evidence="2 3">
    <name type="scientific">Eimeria mitis</name>
    <dbReference type="NCBI Taxonomy" id="44415"/>
    <lineage>
        <taxon>Eukaryota</taxon>
        <taxon>Sar</taxon>
        <taxon>Alveolata</taxon>
        <taxon>Apicomplexa</taxon>
        <taxon>Conoidasida</taxon>
        <taxon>Coccidia</taxon>
        <taxon>Eucoccidiorida</taxon>
        <taxon>Eimeriorina</taxon>
        <taxon>Eimeriidae</taxon>
        <taxon>Eimeria</taxon>
    </lineage>
</organism>
<dbReference type="InterPro" id="IPR021288">
    <property type="entry name" value="Surface_antigen"/>
</dbReference>
<proteinExistence type="predicted"/>
<keyword evidence="3" id="KW-1185">Reference proteome</keyword>
<name>U6JRC6_9EIME</name>
<dbReference type="AlphaFoldDB" id="U6JRC6"/>
<dbReference type="EMBL" id="HG680658">
    <property type="protein sequence ID" value="CDJ28020.1"/>
    <property type="molecule type" value="Genomic_DNA"/>
</dbReference>
<dbReference type="VEuPathDB" id="ToxoDB:EMH_0037000"/>
<reference evidence="2" key="2">
    <citation type="submission" date="2013-10" db="EMBL/GenBank/DDBJ databases">
        <authorList>
            <person name="Aslett M."/>
        </authorList>
    </citation>
    <scope>NUCLEOTIDE SEQUENCE [LARGE SCALE GENOMIC DNA]</scope>
    <source>
        <strain evidence="2">Houghton</strain>
    </source>
</reference>
<keyword evidence="1" id="KW-0812">Transmembrane</keyword>
<gene>
    <name evidence="2" type="ORF">EMH_0037000</name>
</gene>
<keyword evidence="1" id="KW-0472">Membrane</keyword>